<keyword evidence="1 3" id="KW-0732">Signal</keyword>
<keyword evidence="5" id="KW-1185">Reference proteome</keyword>
<protein>
    <submittedName>
        <fullName evidence="4">TRAP transporter substrate-binding protein DctP</fullName>
    </submittedName>
</protein>
<dbReference type="InterPro" id="IPR018389">
    <property type="entry name" value="DctP_fam"/>
</dbReference>
<organism evidence="4 5">
    <name type="scientific">Fusibacter paucivorans</name>
    <dbReference type="NCBI Taxonomy" id="76009"/>
    <lineage>
        <taxon>Bacteria</taxon>
        <taxon>Bacillati</taxon>
        <taxon>Bacillota</taxon>
        <taxon>Clostridia</taxon>
        <taxon>Eubacteriales</taxon>
        <taxon>Eubacteriales Family XII. Incertae Sedis</taxon>
        <taxon>Fusibacter</taxon>
    </lineage>
</organism>
<comment type="caution">
    <text evidence="4">The sequence shown here is derived from an EMBL/GenBank/DDBJ whole genome shotgun (WGS) entry which is preliminary data.</text>
</comment>
<dbReference type="RefSeq" id="WP_213236011.1">
    <property type="nucleotide sequence ID" value="NZ_JAHBCL010000008.1"/>
</dbReference>
<feature type="region of interest" description="Disordered" evidence="2">
    <location>
        <begin position="31"/>
        <end position="54"/>
    </location>
</feature>
<name>A0ABS5PNS1_9FIRM</name>
<dbReference type="PROSITE" id="PS51257">
    <property type="entry name" value="PROKAR_LIPOPROTEIN"/>
    <property type="match status" value="1"/>
</dbReference>
<dbReference type="NCBIfam" id="NF037995">
    <property type="entry name" value="TRAP_S1"/>
    <property type="match status" value="1"/>
</dbReference>
<evidence type="ECO:0000313" key="5">
    <source>
        <dbReference type="Proteomes" id="UP000746471"/>
    </source>
</evidence>
<dbReference type="Pfam" id="PF03480">
    <property type="entry name" value="DctP"/>
    <property type="match status" value="1"/>
</dbReference>
<proteinExistence type="predicted"/>
<dbReference type="Gene3D" id="3.40.190.170">
    <property type="entry name" value="Bacterial extracellular solute-binding protein, family 7"/>
    <property type="match status" value="1"/>
</dbReference>
<dbReference type="Proteomes" id="UP000746471">
    <property type="component" value="Unassembled WGS sequence"/>
</dbReference>
<dbReference type="PANTHER" id="PTHR33376">
    <property type="match status" value="1"/>
</dbReference>
<feature type="compositionally biased region" description="Low complexity" evidence="2">
    <location>
        <begin position="40"/>
        <end position="54"/>
    </location>
</feature>
<dbReference type="PANTHER" id="PTHR33376:SF15">
    <property type="entry name" value="BLL6794 PROTEIN"/>
    <property type="match status" value="1"/>
</dbReference>
<evidence type="ECO:0000256" key="2">
    <source>
        <dbReference type="SAM" id="MobiDB-lite"/>
    </source>
</evidence>
<evidence type="ECO:0000256" key="3">
    <source>
        <dbReference type="SAM" id="SignalP"/>
    </source>
</evidence>
<gene>
    <name evidence="4" type="primary">dctP</name>
    <name evidence="4" type="ORF">KHM83_06045</name>
</gene>
<sequence>MNKRVNGYKRFWGLVLIICMIVSLTACSGSKTQTNAQTDTGSETNSETMTSTETAPETIKLKVADIYPGTHYVPANSLMVWTERVTELTNNQVQFDIYPSQQMGSSADMLDIMSKGIADIGYVPFPYFSSRMPLITGAGAISGTWANCSTGNPAVWSVATASPVLENDFLSNDIRPILPFANQTFQLLTNKVLVTSLDEIKGLKIRSSGGVMDKIITSLGAIPVQIPVTELYEAMARGTVDGTLISCIAADSNKINEASKYVTTGVNVSGGVFGYVINEDVWQSLPQNVRDAMNQASTEALTQLGETMDKLELEALEAFKSGGLEVHELSQDEQKKWILAQANVEADWISDMDGKGLPGAQVLQSLRDHIEP</sequence>
<reference evidence="4 5" key="1">
    <citation type="submission" date="2021-05" db="EMBL/GenBank/DDBJ databases">
        <title>Fusibacter ferrireducens sp. nov., an anaerobic, sulfur- and Fe-reducing bacterium isolated from the mangrove sediment.</title>
        <authorList>
            <person name="Qiu D."/>
        </authorList>
    </citation>
    <scope>NUCLEOTIDE SEQUENCE [LARGE SCALE GENOMIC DNA]</scope>
    <source>
        <strain evidence="4 5">DSM 12116</strain>
    </source>
</reference>
<evidence type="ECO:0000256" key="1">
    <source>
        <dbReference type="ARBA" id="ARBA00022729"/>
    </source>
</evidence>
<evidence type="ECO:0000313" key="4">
    <source>
        <dbReference type="EMBL" id="MBS7526231.1"/>
    </source>
</evidence>
<dbReference type="CDD" id="cd13601">
    <property type="entry name" value="PBP2_TRAP_DctP1_3_4_like"/>
    <property type="match status" value="1"/>
</dbReference>
<accession>A0ABS5PNS1</accession>
<dbReference type="InterPro" id="IPR038404">
    <property type="entry name" value="TRAP_DctP_sf"/>
</dbReference>
<dbReference type="EMBL" id="JAHBCL010000008">
    <property type="protein sequence ID" value="MBS7526231.1"/>
    <property type="molecule type" value="Genomic_DNA"/>
</dbReference>
<feature type="chain" id="PRO_5045206225" evidence="3">
    <location>
        <begin position="29"/>
        <end position="372"/>
    </location>
</feature>
<feature type="signal peptide" evidence="3">
    <location>
        <begin position="1"/>
        <end position="28"/>
    </location>
</feature>